<feature type="compositionally biased region" description="Basic and acidic residues" evidence="1">
    <location>
        <begin position="42"/>
        <end position="57"/>
    </location>
</feature>
<reference evidence="2" key="1">
    <citation type="journal article" date="2019" name="Sci. Rep.">
        <title>Draft genome of Tanacetum cinerariifolium, the natural source of mosquito coil.</title>
        <authorList>
            <person name="Yamashiro T."/>
            <person name="Shiraishi A."/>
            <person name="Satake H."/>
            <person name="Nakayama K."/>
        </authorList>
    </citation>
    <scope>NUCLEOTIDE SEQUENCE</scope>
</reference>
<gene>
    <name evidence="2" type="ORF">Tci_928783</name>
</gene>
<organism evidence="2">
    <name type="scientific">Tanacetum cinerariifolium</name>
    <name type="common">Dalmatian daisy</name>
    <name type="synonym">Chrysanthemum cinerariifolium</name>
    <dbReference type="NCBI Taxonomy" id="118510"/>
    <lineage>
        <taxon>Eukaryota</taxon>
        <taxon>Viridiplantae</taxon>
        <taxon>Streptophyta</taxon>
        <taxon>Embryophyta</taxon>
        <taxon>Tracheophyta</taxon>
        <taxon>Spermatophyta</taxon>
        <taxon>Magnoliopsida</taxon>
        <taxon>eudicotyledons</taxon>
        <taxon>Gunneridae</taxon>
        <taxon>Pentapetalae</taxon>
        <taxon>asterids</taxon>
        <taxon>campanulids</taxon>
        <taxon>Asterales</taxon>
        <taxon>Asteraceae</taxon>
        <taxon>Asteroideae</taxon>
        <taxon>Anthemideae</taxon>
        <taxon>Anthemidinae</taxon>
        <taxon>Tanacetum</taxon>
    </lineage>
</organism>
<dbReference type="EMBL" id="BKCJ011833748">
    <property type="protein sequence ID" value="GFD56814.1"/>
    <property type="molecule type" value="Genomic_DNA"/>
</dbReference>
<feature type="non-terminal residue" evidence="2">
    <location>
        <position position="1"/>
    </location>
</feature>
<comment type="caution">
    <text evidence="2">The sequence shown here is derived from an EMBL/GenBank/DDBJ whole genome shotgun (WGS) entry which is preliminary data.</text>
</comment>
<feature type="region of interest" description="Disordered" evidence="1">
    <location>
        <begin position="1"/>
        <end position="67"/>
    </location>
</feature>
<evidence type="ECO:0000313" key="2">
    <source>
        <dbReference type="EMBL" id="GFD56814.1"/>
    </source>
</evidence>
<name>A0A699XJY9_TANCI</name>
<accession>A0A699XJY9</accession>
<feature type="compositionally biased region" description="Acidic residues" evidence="1">
    <location>
        <begin position="9"/>
        <end position="24"/>
    </location>
</feature>
<protein>
    <submittedName>
        <fullName evidence="2">Uncharacterized protein</fullName>
    </submittedName>
</protein>
<evidence type="ECO:0000256" key="1">
    <source>
        <dbReference type="SAM" id="MobiDB-lite"/>
    </source>
</evidence>
<dbReference type="AlphaFoldDB" id="A0A699XJY9"/>
<feature type="non-terminal residue" evidence="2">
    <location>
        <position position="89"/>
    </location>
</feature>
<sequence>ETDSKYDQEENEEDIEDDEEEKDDEFVKTPSNSIDDEDEANEESKVENNVKGDEDKGMNYTTNHFDDDVDVRLNKPVNTDEGLIQKEGV</sequence>
<proteinExistence type="predicted"/>